<gene>
    <name evidence="1" type="ORF">I9026_12285</name>
</gene>
<evidence type="ECO:0008006" key="3">
    <source>
        <dbReference type="Google" id="ProtNLM"/>
    </source>
</evidence>
<keyword evidence="2" id="KW-1185">Reference proteome</keyword>
<name>A0ABS0QSC2_9STAP</name>
<dbReference type="Proteomes" id="UP000597038">
    <property type="component" value="Unassembled WGS sequence"/>
</dbReference>
<reference evidence="1 2" key="1">
    <citation type="submission" date="2020-12" db="EMBL/GenBank/DDBJ databases">
        <title>Genomic analysis of Staphylococcus felis from a cat with skin infection.</title>
        <authorList>
            <person name="Aslantas O."/>
            <person name="Keskin O."/>
            <person name="Buyukaltay K."/>
            <person name="Gullu Yucetepe A."/>
        </authorList>
    </citation>
    <scope>NUCLEOTIDE SEQUENCE [LARGE SCALE GENOMIC DNA]</scope>
    <source>
        <strain evidence="1 2">HARRANVET</strain>
    </source>
</reference>
<comment type="caution">
    <text evidence="1">The sequence shown here is derived from an EMBL/GenBank/DDBJ whole genome shotgun (WGS) entry which is preliminary data.</text>
</comment>
<dbReference type="EMBL" id="JAEDAQ010000034">
    <property type="protein sequence ID" value="MBH9582149.1"/>
    <property type="molecule type" value="Genomic_DNA"/>
</dbReference>
<accession>A0ABS0QSC2</accession>
<evidence type="ECO:0000313" key="2">
    <source>
        <dbReference type="Proteomes" id="UP000597038"/>
    </source>
</evidence>
<dbReference type="Gene3D" id="3.40.50.450">
    <property type="match status" value="1"/>
</dbReference>
<sequence>MNNLKKCFVVCPIGADDSKERAQSDSLLKHILEPVLNEFNFEVIRADKINSPSIITDDILKHLNESELVICDMSSHNPNVFYELGYRHAINKTCITMVHKDESIPFDLSQHRTIKYSKDIDDVEKAKNHLSEMLSTYENDGYNESNISTNSNQTSNGELLRHLIDIKSEISDLKDLLKNSPSNDIPNEAITPLMAMMFEDPDKFQKVMNIAQEFNQ</sequence>
<proteinExistence type="predicted"/>
<protein>
    <recommendedName>
        <fullName evidence="3">Nucleoside 2-deoxyribosyltransferase</fullName>
    </recommendedName>
</protein>
<evidence type="ECO:0000313" key="1">
    <source>
        <dbReference type="EMBL" id="MBH9582149.1"/>
    </source>
</evidence>
<organism evidence="1 2">
    <name type="scientific">Staphylococcus felis</name>
    <dbReference type="NCBI Taxonomy" id="46127"/>
    <lineage>
        <taxon>Bacteria</taxon>
        <taxon>Bacillati</taxon>
        <taxon>Bacillota</taxon>
        <taxon>Bacilli</taxon>
        <taxon>Bacillales</taxon>
        <taxon>Staphylococcaceae</taxon>
        <taxon>Staphylococcus</taxon>
    </lineage>
</organism>